<dbReference type="AlphaFoldDB" id="X0Q4W3"/>
<reference evidence="1 2" key="1">
    <citation type="submission" date="2014-02" db="EMBL/GenBank/DDBJ databases">
        <title>Whole genome shotgun sequence of Rhodococcus wratislaviensis NBRC 100605.</title>
        <authorList>
            <person name="Hosoyama A."/>
            <person name="Tsuchikane K."/>
            <person name="Yoshida I."/>
            <person name="Ohji S."/>
            <person name="Ichikawa N."/>
            <person name="Yamazoe A."/>
            <person name="Fujita N."/>
        </authorList>
    </citation>
    <scope>NUCLEOTIDE SEQUENCE [LARGE SCALE GENOMIC DNA]</scope>
    <source>
        <strain evidence="1 2">NBRC 100605</strain>
    </source>
</reference>
<dbReference type="Proteomes" id="UP000019491">
    <property type="component" value="Unassembled WGS sequence"/>
</dbReference>
<comment type="caution">
    <text evidence="1">The sequence shown here is derived from an EMBL/GenBank/DDBJ whole genome shotgun (WGS) entry which is preliminary data.</text>
</comment>
<accession>X0Q4W3</accession>
<name>X0Q4W3_RHOWR</name>
<proteinExistence type="predicted"/>
<sequence length="137" mass="14700">MIGSATIPEDLFRYRRLSSRASPRDVVAVHRFLAAPGDYRPALIEEAAASGLDAHPITLPAAPRSMRSTQASNWPRVLYALISVQQATEVGATVNADTGISSTEFVEGEKSATVKQAVTNNPETAEVAISWVHGVKR</sequence>
<evidence type="ECO:0000313" key="2">
    <source>
        <dbReference type="Proteomes" id="UP000019491"/>
    </source>
</evidence>
<gene>
    <name evidence="1" type="ORF">RW1_022_01360</name>
</gene>
<evidence type="ECO:0000313" key="1">
    <source>
        <dbReference type="EMBL" id="GAF45556.1"/>
    </source>
</evidence>
<organism evidence="1 2">
    <name type="scientific">Rhodococcus wratislaviensis NBRC 100605</name>
    <dbReference type="NCBI Taxonomy" id="1219028"/>
    <lineage>
        <taxon>Bacteria</taxon>
        <taxon>Bacillati</taxon>
        <taxon>Actinomycetota</taxon>
        <taxon>Actinomycetes</taxon>
        <taxon>Mycobacteriales</taxon>
        <taxon>Nocardiaceae</taxon>
        <taxon>Rhodococcus</taxon>
    </lineage>
</organism>
<keyword evidence="2" id="KW-1185">Reference proteome</keyword>
<dbReference type="EMBL" id="BAWF01000022">
    <property type="protein sequence ID" value="GAF45556.1"/>
    <property type="molecule type" value="Genomic_DNA"/>
</dbReference>
<protein>
    <submittedName>
        <fullName evidence="1">Uncharacterized protein</fullName>
    </submittedName>
</protein>